<evidence type="ECO:0000313" key="3">
    <source>
        <dbReference type="Proteomes" id="UP000244336"/>
    </source>
</evidence>
<proteinExistence type="predicted"/>
<gene>
    <name evidence="2" type="ORF">GQ55_1G090300</name>
</gene>
<dbReference type="Gramene" id="PUZ74745">
    <property type="protein sequence ID" value="PUZ74745"/>
    <property type="gene ID" value="GQ55_1G090300"/>
</dbReference>
<keyword evidence="1" id="KW-0472">Membrane</keyword>
<feature type="transmembrane region" description="Helical" evidence="1">
    <location>
        <begin position="22"/>
        <end position="39"/>
    </location>
</feature>
<dbReference type="AlphaFoldDB" id="A0A2T7F3T2"/>
<dbReference type="Proteomes" id="UP000244336">
    <property type="component" value="Chromosome 1"/>
</dbReference>
<accession>A0A2T7F3T2</accession>
<name>A0A2T7F3T2_9POAL</name>
<dbReference type="OrthoDB" id="684052at2759"/>
<reference evidence="2 3" key="1">
    <citation type="submission" date="2018-04" db="EMBL/GenBank/DDBJ databases">
        <title>WGS assembly of Panicum hallii var. hallii HAL2.</title>
        <authorList>
            <person name="Lovell J."/>
            <person name="Jenkins J."/>
            <person name="Lowry D."/>
            <person name="Mamidi S."/>
            <person name="Sreedasyam A."/>
            <person name="Weng X."/>
            <person name="Barry K."/>
            <person name="Bonette J."/>
            <person name="Campitelli B."/>
            <person name="Daum C."/>
            <person name="Gordon S."/>
            <person name="Gould B."/>
            <person name="Lipzen A."/>
            <person name="MacQueen A."/>
            <person name="Palacio-Mejia J."/>
            <person name="Plott C."/>
            <person name="Shakirov E."/>
            <person name="Shu S."/>
            <person name="Yoshinaga Y."/>
            <person name="Zane M."/>
            <person name="Rokhsar D."/>
            <person name="Grimwood J."/>
            <person name="Schmutz J."/>
            <person name="Juenger T."/>
        </authorList>
    </citation>
    <scope>NUCLEOTIDE SEQUENCE [LARGE SCALE GENOMIC DNA]</scope>
    <source>
        <strain evidence="3">cv. HAL2</strain>
    </source>
</reference>
<keyword evidence="1" id="KW-1133">Transmembrane helix</keyword>
<keyword evidence="3" id="KW-1185">Reference proteome</keyword>
<organism evidence="2 3">
    <name type="scientific">Panicum hallii var. hallii</name>
    <dbReference type="NCBI Taxonomy" id="1504633"/>
    <lineage>
        <taxon>Eukaryota</taxon>
        <taxon>Viridiplantae</taxon>
        <taxon>Streptophyta</taxon>
        <taxon>Embryophyta</taxon>
        <taxon>Tracheophyta</taxon>
        <taxon>Spermatophyta</taxon>
        <taxon>Magnoliopsida</taxon>
        <taxon>Liliopsida</taxon>
        <taxon>Poales</taxon>
        <taxon>Poaceae</taxon>
        <taxon>PACMAD clade</taxon>
        <taxon>Panicoideae</taxon>
        <taxon>Panicodae</taxon>
        <taxon>Paniceae</taxon>
        <taxon>Panicinae</taxon>
        <taxon>Panicum</taxon>
        <taxon>Panicum sect. Panicum</taxon>
    </lineage>
</organism>
<evidence type="ECO:0000313" key="2">
    <source>
        <dbReference type="EMBL" id="PUZ74745.1"/>
    </source>
</evidence>
<dbReference type="EMBL" id="CM009749">
    <property type="protein sequence ID" value="PUZ74745.1"/>
    <property type="molecule type" value="Genomic_DNA"/>
</dbReference>
<protein>
    <submittedName>
        <fullName evidence="2">Uncharacterized protein</fullName>
    </submittedName>
</protein>
<sequence>MGFDVSAHELAQLWELPKPDQVPLLHYNVLLLLICWALWEHRNDVVFNASEPSLGVSCHRPRTWLGCGVSDYPLKMKMQ</sequence>
<evidence type="ECO:0000256" key="1">
    <source>
        <dbReference type="SAM" id="Phobius"/>
    </source>
</evidence>
<keyword evidence="1" id="KW-0812">Transmembrane</keyword>